<dbReference type="PANTHER" id="PTHR31126">
    <property type="entry name" value="TYROSINE-PROTEIN PHOSPHATASE"/>
    <property type="match status" value="1"/>
</dbReference>
<dbReference type="AlphaFoldDB" id="A0A3N4KY66"/>
<sequence>MSVPFQALHNFRDVGTSINSHDRKRIMKSHMLYRSARPDDATAVDRERLMNEYGIRTVIDLRTNSEHIKQARQRATPVVPLEGARTVRINFIGRRFEVALLKRLGWWDLVCFLVLFILRFRLTAISLLGRKVLRPRGLPGLCHDSLLHCQSEIRETLTILSDPSSYPVLMHCTQGKDRTGLIAMLVLLLLDASVPAVQREYEESWEGLEGVRESMVREMLEVGLGSEFAGTPEGLVGEVEALLKEGWGGVEGYLESVGVDVVGLRGVLAG</sequence>
<evidence type="ECO:0000259" key="1">
    <source>
        <dbReference type="PROSITE" id="PS50056"/>
    </source>
</evidence>
<dbReference type="STRING" id="1392247.A0A3N4KY66"/>
<dbReference type="OrthoDB" id="9988524at2759"/>
<dbReference type="Proteomes" id="UP000277580">
    <property type="component" value="Unassembled WGS sequence"/>
</dbReference>
<keyword evidence="3" id="KW-1185">Reference proteome</keyword>
<name>A0A3N4KY66_9PEZI</name>
<dbReference type="InterPro" id="IPR000387">
    <property type="entry name" value="Tyr_Pase_dom"/>
</dbReference>
<dbReference type="InterPro" id="IPR016130">
    <property type="entry name" value="Tyr_Pase_AS"/>
</dbReference>
<gene>
    <name evidence="2" type="ORF">P167DRAFT_563124</name>
</gene>
<dbReference type="EMBL" id="ML119113">
    <property type="protein sequence ID" value="RPB15514.1"/>
    <property type="molecule type" value="Genomic_DNA"/>
</dbReference>
<reference evidence="2 3" key="1">
    <citation type="journal article" date="2018" name="Nat. Ecol. Evol.">
        <title>Pezizomycetes genomes reveal the molecular basis of ectomycorrhizal truffle lifestyle.</title>
        <authorList>
            <person name="Murat C."/>
            <person name="Payen T."/>
            <person name="Noel B."/>
            <person name="Kuo A."/>
            <person name="Morin E."/>
            <person name="Chen J."/>
            <person name="Kohler A."/>
            <person name="Krizsan K."/>
            <person name="Balestrini R."/>
            <person name="Da Silva C."/>
            <person name="Montanini B."/>
            <person name="Hainaut M."/>
            <person name="Levati E."/>
            <person name="Barry K.W."/>
            <person name="Belfiori B."/>
            <person name="Cichocki N."/>
            <person name="Clum A."/>
            <person name="Dockter R.B."/>
            <person name="Fauchery L."/>
            <person name="Guy J."/>
            <person name="Iotti M."/>
            <person name="Le Tacon F."/>
            <person name="Lindquist E.A."/>
            <person name="Lipzen A."/>
            <person name="Malagnac F."/>
            <person name="Mello A."/>
            <person name="Molinier V."/>
            <person name="Miyauchi S."/>
            <person name="Poulain J."/>
            <person name="Riccioni C."/>
            <person name="Rubini A."/>
            <person name="Sitrit Y."/>
            <person name="Splivallo R."/>
            <person name="Traeger S."/>
            <person name="Wang M."/>
            <person name="Zifcakova L."/>
            <person name="Wipf D."/>
            <person name="Zambonelli A."/>
            <person name="Paolocci F."/>
            <person name="Nowrousian M."/>
            <person name="Ottonello S."/>
            <person name="Baldrian P."/>
            <person name="Spatafora J.W."/>
            <person name="Henrissat B."/>
            <person name="Nagy L.G."/>
            <person name="Aury J.M."/>
            <person name="Wincker P."/>
            <person name="Grigoriev I.V."/>
            <person name="Bonfante P."/>
            <person name="Martin F.M."/>
        </authorList>
    </citation>
    <scope>NUCLEOTIDE SEQUENCE [LARGE SCALE GENOMIC DNA]</scope>
    <source>
        <strain evidence="2 3">CCBAS932</strain>
    </source>
</reference>
<dbReference type="GO" id="GO:0004721">
    <property type="term" value="F:phosphoprotein phosphatase activity"/>
    <property type="evidence" value="ECO:0007669"/>
    <property type="project" value="InterPro"/>
</dbReference>
<dbReference type="InParanoid" id="A0A3N4KY66"/>
<dbReference type="PROSITE" id="PS50056">
    <property type="entry name" value="TYR_PHOSPHATASE_2"/>
    <property type="match status" value="1"/>
</dbReference>
<protein>
    <submittedName>
        <fullName evidence="2">Tyrosine/serine protein phosphatase-like protein</fullName>
    </submittedName>
</protein>
<dbReference type="Pfam" id="PF13350">
    <property type="entry name" value="Y_phosphatase3"/>
    <property type="match status" value="1"/>
</dbReference>
<dbReference type="Gene3D" id="3.90.190.10">
    <property type="entry name" value="Protein tyrosine phosphatase superfamily"/>
    <property type="match status" value="1"/>
</dbReference>
<dbReference type="InterPro" id="IPR029021">
    <property type="entry name" value="Prot-tyrosine_phosphatase-like"/>
</dbReference>
<feature type="domain" description="Tyrosine specific protein phosphatases" evidence="1">
    <location>
        <begin position="144"/>
        <end position="217"/>
    </location>
</feature>
<organism evidence="2 3">
    <name type="scientific">Morchella conica CCBAS932</name>
    <dbReference type="NCBI Taxonomy" id="1392247"/>
    <lineage>
        <taxon>Eukaryota</taxon>
        <taxon>Fungi</taxon>
        <taxon>Dikarya</taxon>
        <taxon>Ascomycota</taxon>
        <taxon>Pezizomycotina</taxon>
        <taxon>Pezizomycetes</taxon>
        <taxon>Pezizales</taxon>
        <taxon>Morchellaceae</taxon>
        <taxon>Morchella</taxon>
    </lineage>
</organism>
<proteinExistence type="predicted"/>
<evidence type="ECO:0000313" key="3">
    <source>
        <dbReference type="Proteomes" id="UP000277580"/>
    </source>
</evidence>
<dbReference type="PROSITE" id="PS00383">
    <property type="entry name" value="TYR_PHOSPHATASE_1"/>
    <property type="match status" value="1"/>
</dbReference>
<dbReference type="SUPFAM" id="SSF52799">
    <property type="entry name" value="(Phosphotyrosine protein) phosphatases II"/>
    <property type="match status" value="1"/>
</dbReference>
<accession>A0A3N4KY66</accession>
<dbReference type="PANTHER" id="PTHR31126:SF10">
    <property type="entry name" value="PROTEIN PHOSPHATASE, PUTATIVE (AFU_ORTHOLOGUE AFUA_6G06650)-RELATED"/>
    <property type="match status" value="1"/>
</dbReference>
<evidence type="ECO:0000313" key="2">
    <source>
        <dbReference type="EMBL" id="RPB15514.1"/>
    </source>
</evidence>
<dbReference type="InterPro" id="IPR026893">
    <property type="entry name" value="Tyr/Ser_Pase_IphP-type"/>
</dbReference>